<protein>
    <submittedName>
        <fullName evidence="1">Uncharacterized protein</fullName>
    </submittedName>
</protein>
<dbReference type="EMBL" id="AMZH03030722">
    <property type="protein sequence ID" value="RRT32773.1"/>
    <property type="molecule type" value="Genomic_DNA"/>
</dbReference>
<name>A0A426WZX1_ENSVE</name>
<gene>
    <name evidence="1" type="ORF">B296_00046290</name>
</gene>
<evidence type="ECO:0000313" key="1">
    <source>
        <dbReference type="EMBL" id="RRT32773.1"/>
    </source>
</evidence>
<sequence length="179" mass="19030">MASTTILPIGGCPCDRRRCHSGWMGVAALGWHLQRVGGRHAHRRFARANGLPMGLCLQAAVTIIDCPYKQSGALQANHVSDAKDALTPLSPSTPSPPSLSLRRWWLPLPLAAALPRGDNPGGRPFDVDPCGRPAADPFCGRSAARGCRPYGGNALLVIATLASWPWPRHGRGWPALHGG</sequence>
<proteinExistence type="predicted"/>
<organism evidence="1 2">
    <name type="scientific">Ensete ventricosum</name>
    <name type="common">Abyssinian banana</name>
    <name type="synonym">Musa ensete</name>
    <dbReference type="NCBI Taxonomy" id="4639"/>
    <lineage>
        <taxon>Eukaryota</taxon>
        <taxon>Viridiplantae</taxon>
        <taxon>Streptophyta</taxon>
        <taxon>Embryophyta</taxon>
        <taxon>Tracheophyta</taxon>
        <taxon>Spermatophyta</taxon>
        <taxon>Magnoliopsida</taxon>
        <taxon>Liliopsida</taxon>
        <taxon>Zingiberales</taxon>
        <taxon>Musaceae</taxon>
        <taxon>Ensete</taxon>
    </lineage>
</organism>
<accession>A0A426WZX1</accession>
<dbReference type="Proteomes" id="UP000287651">
    <property type="component" value="Unassembled WGS sequence"/>
</dbReference>
<comment type="caution">
    <text evidence="1">The sequence shown here is derived from an EMBL/GenBank/DDBJ whole genome shotgun (WGS) entry which is preliminary data.</text>
</comment>
<reference evidence="1 2" key="1">
    <citation type="journal article" date="2014" name="Agronomy (Basel)">
        <title>A Draft Genome Sequence for Ensete ventricosum, the Drought-Tolerant Tree Against Hunger.</title>
        <authorList>
            <person name="Harrison J."/>
            <person name="Moore K.A."/>
            <person name="Paszkiewicz K."/>
            <person name="Jones T."/>
            <person name="Grant M."/>
            <person name="Ambacheew D."/>
            <person name="Muzemil S."/>
            <person name="Studholme D.J."/>
        </authorList>
    </citation>
    <scope>NUCLEOTIDE SEQUENCE [LARGE SCALE GENOMIC DNA]</scope>
</reference>
<evidence type="ECO:0000313" key="2">
    <source>
        <dbReference type="Proteomes" id="UP000287651"/>
    </source>
</evidence>
<dbReference type="AlphaFoldDB" id="A0A426WZX1"/>